<keyword evidence="3 6" id="KW-0378">Hydrolase</keyword>
<comment type="function">
    <text evidence="6">Probably catalyzes the deacetylation of acetylated carbohydrates an important step in the degradation of oligosaccharides.</text>
</comment>
<evidence type="ECO:0000313" key="7">
    <source>
        <dbReference type="EMBL" id="TLG77076.1"/>
    </source>
</evidence>
<dbReference type="AlphaFoldDB" id="A0A5R8QH54"/>
<gene>
    <name evidence="7" type="primary">chbG</name>
    <name evidence="7" type="ORF">FEZ08_00225</name>
</gene>
<name>A0A5R8QH54_9FIRM</name>
<dbReference type="EC" id="3.5.1.-" evidence="6"/>
<dbReference type="InterPro" id="IPR006879">
    <property type="entry name" value="YdjC-like"/>
</dbReference>
<dbReference type="InterPro" id="IPR022948">
    <property type="entry name" value="COD_ChbG_bac"/>
</dbReference>
<dbReference type="HAMAP" id="MF_01246">
    <property type="entry name" value="COD"/>
    <property type="match status" value="1"/>
</dbReference>
<dbReference type="InterPro" id="IPR011330">
    <property type="entry name" value="Glyco_hydro/deAcase_b/a-brl"/>
</dbReference>
<dbReference type="NCBIfam" id="NF002559">
    <property type="entry name" value="PRK02134.1"/>
    <property type="match status" value="1"/>
</dbReference>
<dbReference type="OrthoDB" id="9774177at2"/>
<accession>A0A5R8QH54</accession>
<evidence type="ECO:0000256" key="3">
    <source>
        <dbReference type="ARBA" id="ARBA00022801"/>
    </source>
</evidence>
<dbReference type="PANTHER" id="PTHR31609:SF1">
    <property type="entry name" value="CARBOHYDRATE DEACETYLASE"/>
    <property type="match status" value="1"/>
</dbReference>
<feature type="binding site" evidence="6">
    <location>
        <position position="61"/>
    </location>
    <ligand>
        <name>Mg(2+)</name>
        <dbReference type="ChEBI" id="CHEBI:18420"/>
    </ligand>
</feature>
<dbReference type="GO" id="GO:0046872">
    <property type="term" value="F:metal ion binding"/>
    <property type="evidence" value="ECO:0007669"/>
    <property type="project" value="UniProtKB-KW"/>
</dbReference>
<dbReference type="PANTHER" id="PTHR31609">
    <property type="entry name" value="YDJC DEACETYLASE FAMILY MEMBER"/>
    <property type="match status" value="1"/>
</dbReference>
<reference evidence="7 8" key="1">
    <citation type="submission" date="2019-05" db="EMBL/GenBank/DDBJ databases">
        <title>Culicoidintestinum kansasii gen. nov., sp. nov. from the gastrointestinal tract of the biting midge, Culicoides sonorensis.</title>
        <authorList>
            <person name="Neupane S."/>
            <person name="Ghosh A."/>
            <person name="Gunther S."/>
            <person name="Martin K."/>
            <person name="Zurek L."/>
        </authorList>
    </citation>
    <scope>NUCLEOTIDE SEQUENCE [LARGE SCALE GENOMIC DNA]</scope>
    <source>
        <strain evidence="7 8">CS-1</strain>
    </source>
</reference>
<sequence>MKKIIVNADDFGLTKNVSNGIVEAWKNGIVTSTTMMMNLGESTDYAIELAKKYPDLPIGVHLNIRMGKPLTEGLTNIVDENGDLYKQNLQDLAGYDLNEVEQEYRAQIKKFYAAGLVPTHIDSHHHSHGVPGIDDVTLKIAKEFDLPIRPLFTEGKAAAAGIQSPDTMIGDFYQEGVSVQGLIDSINELPDDIVVDIMTHPAVVDDELRSISSYSDYRTKEVEVLTDPELMDFINENNIQLTSYRMYR</sequence>
<keyword evidence="8" id="KW-1185">Reference proteome</keyword>
<evidence type="ECO:0000256" key="1">
    <source>
        <dbReference type="ARBA" id="ARBA00001946"/>
    </source>
</evidence>
<dbReference type="RefSeq" id="WP_138189688.1">
    <property type="nucleotide sequence ID" value="NZ_VBWP01000001.1"/>
</dbReference>
<dbReference type="Proteomes" id="UP000306912">
    <property type="component" value="Unassembled WGS sequence"/>
</dbReference>
<evidence type="ECO:0000256" key="2">
    <source>
        <dbReference type="ARBA" id="ARBA00022723"/>
    </source>
</evidence>
<dbReference type="InParanoid" id="A0A5R8QH54"/>
<dbReference type="Gene3D" id="3.20.20.370">
    <property type="entry name" value="Glycoside hydrolase/deacetylase"/>
    <property type="match status" value="1"/>
</dbReference>
<comment type="similarity">
    <text evidence="6">Belongs to the YdjC deacetylase family.</text>
</comment>
<keyword evidence="5 6" id="KW-0119">Carbohydrate metabolism</keyword>
<comment type="subunit">
    <text evidence="6">Homodimer.</text>
</comment>
<protein>
    <recommendedName>
        <fullName evidence="6">Carbohydrate deacetylase</fullName>
        <ecNumber evidence="6">3.5.1.-</ecNumber>
    </recommendedName>
</protein>
<dbReference type="GO" id="GO:0016811">
    <property type="term" value="F:hydrolase activity, acting on carbon-nitrogen (but not peptide) bonds, in linear amides"/>
    <property type="evidence" value="ECO:0007669"/>
    <property type="project" value="UniProtKB-UniRule"/>
</dbReference>
<evidence type="ECO:0000256" key="6">
    <source>
        <dbReference type="HAMAP-Rule" id="MF_01246"/>
    </source>
</evidence>
<dbReference type="GO" id="GO:0019213">
    <property type="term" value="F:deacetylase activity"/>
    <property type="evidence" value="ECO:0007669"/>
    <property type="project" value="TreeGrafter"/>
</dbReference>
<comment type="caution">
    <text evidence="7">The sequence shown here is derived from an EMBL/GenBank/DDBJ whole genome shotgun (WGS) entry which is preliminary data.</text>
</comment>
<organism evidence="7 8">
    <name type="scientific">Culicoidibacter larvae</name>
    <dbReference type="NCBI Taxonomy" id="2579976"/>
    <lineage>
        <taxon>Bacteria</taxon>
        <taxon>Bacillati</taxon>
        <taxon>Bacillota</taxon>
        <taxon>Culicoidibacteria</taxon>
        <taxon>Culicoidibacterales</taxon>
        <taxon>Culicoidibacteraceae</taxon>
        <taxon>Culicoidibacter</taxon>
    </lineage>
</organism>
<comment type="cofactor">
    <cofactor evidence="1 6">
        <name>Mg(2+)</name>
        <dbReference type="ChEBI" id="CHEBI:18420"/>
    </cofactor>
</comment>
<dbReference type="CDD" id="cd10803">
    <property type="entry name" value="YdjC_EF3048_like"/>
    <property type="match status" value="1"/>
</dbReference>
<dbReference type="GO" id="GO:0000272">
    <property type="term" value="P:polysaccharide catabolic process"/>
    <property type="evidence" value="ECO:0007669"/>
    <property type="project" value="InterPro"/>
</dbReference>
<evidence type="ECO:0000256" key="5">
    <source>
        <dbReference type="ARBA" id="ARBA00023277"/>
    </source>
</evidence>
<dbReference type="EMBL" id="VBWP01000001">
    <property type="protein sequence ID" value="TLG77076.1"/>
    <property type="molecule type" value="Genomic_DNA"/>
</dbReference>
<dbReference type="SUPFAM" id="SSF88713">
    <property type="entry name" value="Glycoside hydrolase/deacetylase"/>
    <property type="match status" value="1"/>
</dbReference>
<evidence type="ECO:0000256" key="4">
    <source>
        <dbReference type="ARBA" id="ARBA00022842"/>
    </source>
</evidence>
<evidence type="ECO:0000313" key="8">
    <source>
        <dbReference type="Proteomes" id="UP000306912"/>
    </source>
</evidence>
<proteinExistence type="inferred from homology"/>
<keyword evidence="2 6" id="KW-0479">Metal-binding</keyword>
<keyword evidence="4 6" id="KW-0460">Magnesium</keyword>
<feature type="binding site" evidence="6">
    <location>
        <position position="124"/>
    </location>
    <ligand>
        <name>Mg(2+)</name>
        <dbReference type="ChEBI" id="CHEBI:18420"/>
    </ligand>
</feature>
<dbReference type="Pfam" id="PF04794">
    <property type="entry name" value="YdjC"/>
    <property type="match status" value="1"/>
</dbReference>